<reference evidence="1 2" key="1">
    <citation type="submission" date="2016-03" db="EMBL/GenBank/DDBJ databases">
        <title>Trachymyrmex septentrionalis WGS genome.</title>
        <authorList>
            <person name="Nygaard S."/>
            <person name="Hu H."/>
            <person name="Boomsma J."/>
            <person name="Zhang G."/>
        </authorList>
    </citation>
    <scope>NUCLEOTIDE SEQUENCE [LARGE SCALE GENOMIC DNA]</scope>
    <source>
        <strain evidence="1">Tsep2-gDNA-1</strain>
        <tissue evidence="1">Whole body</tissue>
    </source>
</reference>
<organism evidence="1 2">
    <name type="scientific">Trachymyrmex septentrionalis</name>
    <dbReference type="NCBI Taxonomy" id="34720"/>
    <lineage>
        <taxon>Eukaryota</taxon>
        <taxon>Metazoa</taxon>
        <taxon>Ecdysozoa</taxon>
        <taxon>Arthropoda</taxon>
        <taxon>Hexapoda</taxon>
        <taxon>Insecta</taxon>
        <taxon>Pterygota</taxon>
        <taxon>Neoptera</taxon>
        <taxon>Endopterygota</taxon>
        <taxon>Hymenoptera</taxon>
        <taxon>Apocrita</taxon>
        <taxon>Aculeata</taxon>
        <taxon>Formicoidea</taxon>
        <taxon>Formicidae</taxon>
        <taxon>Myrmicinae</taxon>
        <taxon>Trachymyrmex</taxon>
    </lineage>
</organism>
<accession>A0A151JZS5</accession>
<proteinExistence type="predicted"/>
<sequence>MLRGICSMGKCPLKFYDLKIYGKTHVSCGKKARMHRRHETTQNLLLNVACRFLDFVITDSRRESSAT</sequence>
<protein>
    <submittedName>
        <fullName evidence="1">Uncharacterized protein</fullName>
    </submittedName>
</protein>
<dbReference type="AlphaFoldDB" id="A0A151JZS5"/>
<dbReference type="Proteomes" id="UP000078541">
    <property type="component" value="Unassembled WGS sequence"/>
</dbReference>
<keyword evidence="2" id="KW-1185">Reference proteome</keyword>
<evidence type="ECO:0000313" key="2">
    <source>
        <dbReference type="Proteomes" id="UP000078541"/>
    </source>
</evidence>
<dbReference type="EMBL" id="KQ981360">
    <property type="protein sequence ID" value="KYN42440.1"/>
    <property type="molecule type" value="Genomic_DNA"/>
</dbReference>
<evidence type="ECO:0000313" key="1">
    <source>
        <dbReference type="EMBL" id="KYN42440.1"/>
    </source>
</evidence>
<name>A0A151JZS5_9HYME</name>
<gene>
    <name evidence="1" type="ORF">ALC56_03128</name>
</gene>